<organism evidence="13 14">
    <name type="scientific">Drosophila gunungcola</name>
    <name type="common">fruit fly</name>
    <dbReference type="NCBI Taxonomy" id="103775"/>
    <lineage>
        <taxon>Eukaryota</taxon>
        <taxon>Metazoa</taxon>
        <taxon>Ecdysozoa</taxon>
        <taxon>Arthropoda</taxon>
        <taxon>Hexapoda</taxon>
        <taxon>Insecta</taxon>
        <taxon>Pterygota</taxon>
        <taxon>Neoptera</taxon>
        <taxon>Endopterygota</taxon>
        <taxon>Diptera</taxon>
        <taxon>Brachycera</taxon>
        <taxon>Muscomorpha</taxon>
        <taxon>Ephydroidea</taxon>
        <taxon>Drosophilidae</taxon>
        <taxon>Drosophila</taxon>
        <taxon>Sophophora</taxon>
    </lineage>
</organism>
<evidence type="ECO:0000256" key="7">
    <source>
        <dbReference type="ARBA" id="ARBA00023145"/>
    </source>
</evidence>
<accession>A0A9Q0BQ02</accession>
<dbReference type="GO" id="GO:0004252">
    <property type="term" value="F:serine-type endopeptidase activity"/>
    <property type="evidence" value="ECO:0007669"/>
    <property type="project" value="UniProtKB-EC"/>
</dbReference>
<name>A0A9Q0BQ02_9MUSC</name>
<evidence type="ECO:0000259" key="12">
    <source>
        <dbReference type="PROSITE" id="PS50240"/>
    </source>
</evidence>
<dbReference type="PANTHER" id="PTHR24276:SF91">
    <property type="entry name" value="AT26814P-RELATED"/>
    <property type="match status" value="1"/>
</dbReference>
<dbReference type="AlphaFoldDB" id="A0A9Q0BQ02"/>
<comment type="catalytic activity">
    <reaction evidence="9">
        <text>Preferential cleavage: Arg-|-Xaa, Lys-|-Xaa.</text>
        <dbReference type="EC" id="3.4.21.4"/>
    </reaction>
</comment>
<dbReference type="InterPro" id="IPR009003">
    <property type="entry name" value="Peptidase_S1_PA"/>
</dbReference>
<feature type="signal peptide" evidence="11">
    <location>
        <begin position="1"/>
        <end position="19"/>
    </location>
</feature>
<keyword evidence="8" id="KW-1015">Disulfide bond</keyword>
<dbReference type="Pfam" id="PF00089">
    <property type="entry name" value="Trypsin"/>
    <property type="match status" value="1"/>
</dbReference>
<comment type="subcellular location">
    <subcellularLocation>
        <location evidence="1">Secreted</location>
        <location evidence="1">Extracellular space</location>
    </subcellularLocation>
</comment>
<dbReference type="InterPro" id="IPR018114">
    <property type="entry name" value="TRYPSIN_HIS"/>
</dbReference>
<feature type="chain" id="PRO_5040112018" description="trypsin" evidence="11">
    <location>
        <begin position="20"/>
        <end position="297"/>
    </location>
</feature>
<dbReference type="GO" id="GO:0005576">
    <property type="term" value="C:extracellular region"/>
    <property type="evidence" value="ECO:0007669"/>
    <property type="project" value="UniProtKB-SubCell"/>
</dbReference>
<protein>
    <recommendedName>
        <fullName evidence="10">trypsin</fullName>
        <ecNumber evidence="10">3.4.21.4</ecNumber>
    </recommendedName>
</protein>
<evidence type="ECO:0000256" key="1">
    <source>
        <dbReference type="ARBA" id="ARBA00004239"/>
    </source>
</evidence>
<reference evidence="13" key="1">
    <citation type="journal article" date="2023" name="Genome Biol. Evol.">
        <title>Long-read-based Genome Assembly of Drosophila gunungcola Reveals Fewer Chemosensory Genes in Flower-breeding Species.</title>
        <authorList>
            <person name="Negi A."/>
            <person name="Liao B.Y."/>
            <person name="Yeh S.D."/>
        </authorList>
    </citation>
    <scope>NUCLEOTIDE SEQUENCE</scope>
    <source>
        <strain evidence="13">Sukarami</strain>
    </source>
</reference>
<dbReference type="SUPFAM" id="SSF50494">
    <property type="entry name" value="Trypsin-like serine proteases"/>
    <property type="match status" value="1"/>
</dbReference>
<comment type="caution">
    <text evidence="13">The sequence shown here is derived from an EMBL/GenBank/DDBJ whole genome shotgun (WGS) entry which is preliminary data.</text>
</comment>
<dbReference type="GO" id="GO:0006508">
    <property type="term" value="P:proteolysis"/>
    <property type="evidence" value="ECO:0007669"/>
    <property type="project" value="UniProtKB-KW"/>
</dbReference>
<proteinExistence type="inferred from homology"/>
<evidence type="ECO:0000313" key="14">
    <source>
        <dbReference type="Proteomes" id="UP001059596"/>
    </source>
</evidence>
<dbReference type="InterPro" id="IPR050430">
    <property type="entry name" value="Peptidase_S1"/>
</dbReference>
<evidence type="ECO:0000256" key="2">
    <source>
        <dbReference type="ARBA" id="ARBA00007664"/>
    </source>
</evidence>
<feature type="domain" description="Peptidase S1" evidence="12">
    <location>
        <begin position="36"/>
        <end position="272"/>
    </location>
</feature>
<evidence type="ECO:0000256" key="6">
    <source>
        <dbReference type="ARBA" id="ARBA00022825"/>
    </source>
</evidence>
<keyword evidence="14" id="KW-1185">Reference proteome</keyword>
<dbReference type="InterPro" id="IPR001314">
    <property type="entry name" value="Peptidase_S1A"/>
</dbReference>
<comment type="similarity">
    <text evidence="2">Belongs to the peptidase S1 family.</text>
</comment>
<dbReference type="EMBL" id="JAMKOV010000005">
    <property type="protein sequence ID" value="KAI8039544.1"/>
    <property type="molecule type" value="Genomic_DNA"/>
</dbReference>
<keyword evidence="3" id="KW-0645">Protease</keyword>
<dbReference type="FunFam" id="2.40.10.10:FF:000068">
    <property type="entry name" value="transmembrane protease serine 2"/>
    <property type="match status" value="1"/>
</dbReference>
<evidence type="ECO:0000256" key="5">
    <source>
        <dbReference type="ARBA" id="ARBA00022801"/>
    </source>
</evidence>
<evidence type="ECO:0000256" key="9">
    <source>
        <dbReference type="ARBA" id="ARBA00036320"/>
    </source>
</evidence>
<dbReference type="PRINTS" id="PR00722">
    <property type="entry name" value="CHYMOTRYPSIN"/>
</dbReference>
<dbReference type="InterPro" id="IPR043504">
    <property type="entry name" value="Peptidase_S1_PA_chymotrypsin"/>
</dbReference>
<dbReference type="EC" id="3.4.21.4" evidence="10"/>
<keyword evidence="4 11" id="KW-0732">Signal</keyword>
<dbReference type="PROSITE" id="PS00134">
    <property type="entry name" value="TRYPSIN_HIS"/>
    <property type="match status" value="1"/>
</dbReference>
<dbReference type="SMART" id="SM00020">
    <property type="entry name" value="Tryp_SPc"/>
    <property type="match status" value="1"/>
</dbReference>
<keyword evidence="6" id="KW-0720">Serine protease</keyword>
<keyword evidence="5" id="KW-0378">Hydrolase</keyword>
<dbReference type="PROSITE" id="PS50240">
    <property type="entry name" value="TRYPSIN_DOM"/>
    <property type="match status" value="1"/>
</dbReference>
<dbReference type="InterPro" id="IPR001254">
    <property type="entry name" value="Trypsin_dom"/>
</dbReference>
<evidence type="ECO:0000256" key="10">
    <source>
        <dbReference type="ARBA" id="ARBA00038868"/>
    </source>
</evidence>
<dbReference type="OrthoDB" id="8189841at2759"/>
<dbReference type="CDD" id="cd00190">
    <property type="entry name" value="Tryp_SPc"/>
    <property type="match status" value="1"/>
</dbReference>
<evidence type="ECO:0000256" key="4">
    <source>
        <dbReference type="ARBA" id="ARBA00022729"/>
    </source>
</evidence>
<evidence type="ECO:0000256" key="8">
    <source>
        <dbReference type="ARBA" id="ARBA00023157"/>
    </source>
</evidence>
<dbReference type="Proteomes" id="UP001059596">
    <property type="component" value="Unassembled WGS sequence"/>
</dbReference>
<dbReference type="PANTHER" id="PTHR24276">
    <property type="entry name" value="POLYSERASE-RELATED"/>
    <property type="match status" value="1"/>
</dbReference>
<dbReference type="Gene3D" id="2.40.10.10">
    <property type="entry name" value="Trypsin-like serine proteases"/>
    <property type="match status" value="1"/>
</dbReference>
<sequence>MEIVIVFMGLISCCSLVEAERGVISDISDESFEMLISGGYRPKSHRLSRHVVSIRTQNYVRHRGDNHFCSGVMVSSRAVLTAAHCITDRYKSSMNPRGLRVVLGNIRRLATYEEIDTRSVDRLVVHPEYMRFKKNDLAILRLSERLHSANHNVLPIILRKVANVTYGDACVTIGWGQIYQHGPYADELLYLDVVLRPPSFCKEILGSFSPELNVCVEPKAEGSTCVGDMGGPLICNGALFGIIAGHLGCAGGKAMQFLNFLHYKDWIVATIQSLSDCGFKAAPSWIFLTPFILILVN</sequence>
<evidence type="ECO:0000256" key="11">
    <source>
        <dbReference type="SAM" id="SignalP"/>
    </source>
</evidence>
<evidence type="ECO:0000256" key="3">
    <source>
        <dbReference type="ARBA" id="ARBA00022670"/>
    </source>
</evidence>
<gene>
    <name evidence="13" type="ORF">M5D96_006958</name>
</gene>
<keyword evidence="7" id="KW-0865">Zymogen</keyword>
<evidence type="ECO:0000313" key="13">
    <source>
        <dbReference type="EMBL" id="KAI8039544.1"/>
    </source>
</evidence>